<dbReference type="InterPro" id="IPR017853">
    <property type="entry name" value="GH"/>
</dbReference>
<evidence type="ECO:0000256" key="1">
    <source>
        <dbReference type="SAM" id="Phobius"/>
    </source>
</evidence>
<dbReference type="Gene3D" id="3.20.20.80">
    <property type="entry name" value="Glycosidases"/>
    <property type="match status" value="1"/>
</dbReference>
<gene>
    <name evidence="2" type="ORF">HPB51_002029</name>
</gene>
<comment type="caution">
    <text evidence="2">The sequence shown here is derived from an EMBL/GenBank/DDBJ whole genome shotgun (WGS) entry which is preliminary data.</text>
</comment>
<accession>A0A9J6DYN5</accession>
<keyword evidence="1" id="KW-0472">Membrane</keyword>
<protein>
    <recommendedName>
        <fullName evidence="4">GH18 domain-containing protein</fullName>
    </recommendedName>
</protein>
<keyword evidence="1" id="KW-1133">Transmembrane helix</keyword>
<proteinExistence type="predicted"/>
<feature type="transmembrane region" description="Helical" evidence="1">
    <location>
        <begin position="61"/>
        <end position="85"/>
    </location>
</feature>
<organism evidence="2 3">
    <name type="scientific">Rhipicephalus microplus</name>
    <name type="common">Cattle tick</name>
    <name type="synonym">Boophilus microplus</name>
    <dbReference type="NCBI Taxonomy" id="6941"/>
    <lineage>
        <taxon>Eukaryota</taxon>
        <taxon>Metazoa</taxon>
        <taxon>Ecdysozoa</taxon>
        <taxon>Arthropoda</taxon>
        <taxon>Chelicerata</taxon>
        <taxon>Arachnida</taxon>
        <taxon>Acari</taxon>
        <taxon>Parasitiformes</taxon>
        <taxon>Ixodida</taxon>
        <taxon>Ixodoidea</taxon>
        <taxon>Ixodidae</taxon>
        <taxon>Rhipicephalinae</taxon>
        <taxon>Rhipicephalus</taxon>
        <taxon>Boophilus</taxon>
    </lineage>
</organism>
<dbReference type="EMBL" id="JABSTU010000006">
    <property type="protein sequence ID" value="KAH8027084.1"/>
    <property type="molecule type" value="Genomic_DNA"/>
</dbReference>
<reference evidence="2" key="2">
    <citation type="submission" date="2021-09" db="EMBL/GenBank/DDBJ databases">
        <authorList>
            <person name="Jia N."/>
            <person name="Wang J."/>
            <person name="Shi W."/>
            <person name="Du L."/>
            <person name="Sun Y."/>
            <person name="Zhan W."/>
            <person name="Jiang J."/>
            <person name="Wang Q."/>
            <person name="Zhang B."/>
            <person name="Ji P."/>
            <person name="Sakyi L.B."/>
            <person name="Cui X."/>
            <person name="Yuan T."/>
            <person name="Jiang B."/>
            <person name="Yang W."/>
            <person name="Lam T.T.-Y."/>
            <person name="Chang Q."/>
            <person name="Ding S."/>
            <person name="Wang X."/>
            <person name="Zhu J."/>
            <person name="Ruan X."/>
            <person name="Zhao L."/>
            <person name="Wei J."/>
            <person name="Que T."/>
            <person name="Du C."/>
            <person name="Cheng J."/>
            <person name="Dai P."/>
            <person name="Han X."/>
            <person name="Huang E."/>
            <person name="Gao Y."/>
            <person name="Liu J."/>
            <person name="Shao H."/>
            <person name="Ye R."/>
            <person name="Li L."/>
            <person name="Wei W."/>
            <person name="Wang X."/>
            <person name="Wang C."/>
            <person name="Huo Q."/>
            <person name="Li W."/>
            <person name="Guo W."/>
            <person name="Chen H."/>
            <person name="Chen S."/>
            <person name="Zhou L."/>
            <person name="Zhou L."/>
            <person name="Ni X."/>
            <person name="Tian J."/>
            <person name="Zhou Y."/>
            <person name="Sheng Y."/>
            <person name="Liu T."/>
            <person name="Pan Y."/>
            <person name="Xia L."/>
            <person name="Li J."/>
            <person name="Zhao F."/>
            <person name="Cao W."/>
        </authorList>
    </citation>
    <scope>NUCLEOTIDE SEQUENCE</scope>
    <source>
        <strain evidence="2">Rmic-2018</strain>
        <tissue evidence="2">Larvae</tissue>
    </source>
</reference>
<evidence type="ECO:0000313" key="2">
    <source>
        <dbReference type="EMBL" id="KAH8027084.1"/>
    </source>
</evidence>
<keyword evidence="1" id="KW-0812">Transmembrane</keyword>
<reference evidence="2" key="1">
    <citation type="journal article" date="2020" name="Cell">
        <title>Large-Scale Comparative Analyses of Tick Genomes Elucidate Their Genetic Diversity and Vector Capacities.</title>
        <authorList>
            <consortium name="Tick Genome and Microbiome Consortium (TIGMIC)"/>
            <person name="Jia N."/>
            <person name="Wang J."/>
            <person name="Shi W."/>
            <person name="Du L."/>
            <person name="Sun Y."/>
            <person name="Zhan W."/>
            <person name="Jiang J.F."/>
            <person name="Wang Q."/>
            <person name="Zhang B."/>
            <person name="Ji P."/>
            <person name="Bell-Sakyi L."/>
            <person name="Cui X.M."/>
            <person name="Yuan T.T."/>
            <person name="Jiang B.G."/>
            <person name="Yang W.F."/>
            <person name="Lam T.T."/>
            <person name="Chang Q.C."/>
            <person name="Ding S.J."/>
            <person name="Wang X.J."/>
            <person name="Zhu J.G."/>
            <person name="Ruan X.D."/>
            <person name="Zhao L."/>
            <person name="Wei J.T."/>
            <person name="Ye R.Z."/>
            <person name="Que T.C."/>
            <person name="Du C.H."/>
            <person name="Zhou Y.H."/>
            <person name="Cheng J.X."/>
            <person name="Dai P.F."/>
            <person name="Guo W.B."/>
            <person name="Han X.H."/>
            <person name="Huang E.J."/>
            <person name="Li L.F."/>
            <person name="Wei W."/>
            <person name="Gao Y.C."/>
            <person name="Liu J.Z."/>
            <person name="Shao H.Z."/>
            <person name="Wang X."/>
            <person name="Wang C.C."/>
            <person name="Yang T.C."/>
            <person name="Huo Q.B."/>
            <person name="Li W."/>
            <person name="Chen H.Y."/>
            <person name="Chen S.E."/>
            <person name="Zhou L.G."/>
            <person name="Ni X.B."/>
            <person name="Tian J.H."/>
            <person name="Sheng Y."/>
            <person name="Liu T."/>
            <person name="Pan Y.S."/>
            <person name="Xia L.Y."/>
            <person name="Li J."/>
            <person name="Zhao F."/>
            <person name="Cao W.C."/>
        </authorList>
    </citation>
    <scope>NUCLEOTIDE SEQUENCE</scope>
    <source>
        <strain evidence="2">Rmic-2018</strain>
    </source>
</reference>
<keyword evidence="3" id="KW-1185">Reference proteome</keyword>
<name>A0A9J6DYN5_RHIMP</name>
<sequence>MFYSILPYFLADPTRRGYLRITGGHEARIDAYGSRAFNYAPRSTRPARTQGARYITYIPTLGNLVFVCLVPFLILSAAAALVFHIKEYVPVPGRAVWCVYELESLSTRDYSPNDMPSYLCSAFVYAYVMLVRRGRLAPWDTYQNSVKNLQSVAQDPRRDVYLALAGPGTPSGVASETASSTRYRTQLCEGLEDVLEDLDLQGAMFHWPSPYSDTIGDAKVARQFFSAMETCLDAFSKKMALVVPSDEGDRKRFFPFIDGVRHSYNVVYWTHNLHEIHGHDTTARCTVNLPDILNLQTDLKKATPALHDRAMVTVSLRALEYHLLVTTGPNKLNSAEPNKTKANFTMGVAIFDIAYDDYEGLCKEKYPLTTAVVRGLNISHIMH</sequence>
<dbReference type="AlphaFoldDB" id="A0A9J6DYN5"/>
<dbReference type="SUPFAM" id="SSF51445">
    <property type="entry name" value="(Trans)glycosidases"/>
    <property type="match status" value="1"/>
</dbReference>
<evidence type="ECO:0000313" key="3">
    <source>
        <dbReference type="Proteomes" id="UP000821866"/>
    </source>
</evidence>
<evidence type="ECO:0008006" key="4">
    <source>
        <dbReference type="Google" id="ProtNLM"/>
    </source>
</evidence>
<dbReference type="Proteomes" id="UP000821866">
    <property type="component" value="Chromosome 4"/>
</dbReference>